<dbReference type="Gene3D" id="3.40.80.10">
    <property type="entry name" value="Peptidoglycan recognition protein-like"/>
    <property type="match status" value="1"/>
</dbReference>
<keyword evidence="2" id="KW-0732">Signal</keyword>
<organism evidence="5 6">
    <name type="scientific">Streptomyces niveus</name>
    <name type="common">Streptomyces spheroides</name>
    <dbReference type="NCBI Taxonomy" id="193462"/>
    <lineage>
        <taxon>Bacteria</taxon>
        <taxon>Bacillati</taxon>
        <taxon>Actinomycetota</taxon>
        <taxon>Actinomycetes</taxon>
        <taxon>Kitasatosporales</taxon>
        <taxon>Streptomycetaceae</taxon>
        <taxon>Streptomyces</taxon>
    </lineage>
</organism>
<dbReference type="Proteomes" id="UP000189677">
    <property type="component" value="Chromosome"/>
</dbReference>
<evidence type="ECO:0000313" key="5">
    <source>
        <dbReference type="EMBL" id="AQU70417.1"/>
    </source>
</evidence>
<dbReference type="InterPro" id="IPR006311">
    <property type="entry name" value="TAT_signal"/>
</dbReference>
<evidence type="ECO:0000313" key="6">
    <source>
        <dbReference type="Proteomes" id="UP000189677"/>
    </source>
</evidence>
<gene>
    <name evidence="5" type="ORF">BBN63_33850</name>
</gene>
<dbReference type="EMBL" id="CP018047">
    <property type="protein sequence ID" value="AQU70417.1"/>
    <property type="molecule type" value="Genomic_DNA"/>
</dbReference>
<dbReference type="PROSITE" id="PS51318">
    <property type="entry name" value="TAT"/>
    <property type="match status" value="1"/>
</dbReference>
<feature type="signal peptide" evidence="2">
    <location>
        <begin position="1"/>
        <end position="35"/>
    </location>
</feature>
<evidence type="ECO:0000256" key="1">
    <source>
        <dbReference type="ARBA" id="ARBA00007553"/>
    </source>
</evidence>
<dbReference type="InterPro" id="IPR036505">
    <property type="entry name" value="Amidase/PGRP_sf"/>
</dbReference>
<accession>A0A1U9R1V8</accession>
<protein>
    <submittedName>
        <fullName evidence="5">N-acetylmuramoyl-L-alanine amidase</fullName>
    </submittedName>
</protein>
<dbReference type="SUPFAM" id="SSF47090">
    <property type="entry name" value="PGBD-like"/>
    <property type="match status" value="1"/>
</dbReference>
<dbReference type="InterPro" id="IPR036366">
    <property type="entry name" value="PGBDSf"/>
</dbReference>
<dbReference type="SMART" id="SM00701">
    <property type="entry name" value="PGRP"/>
    <property type="match status" value="1"/>
</dbReference>
<dbReference type="InterPro" id="IPR015510">
    <property type="entry name" value="PGRP"/>
</dbReference>
<dbReference type="PANTHER" id="PTHR11022">
    <property type="entry name" value="PEPTIDOGLYCAN RECOGNITION PROTEIN"/>
    <property type="match status" value="1"/>
</dbReference>
<dbReference type="GO" id="GO:0008745">
    <property type="term" value="F:N-acetylmuramoyl-L-alanine amidase activity"/>
    <property type="evidence" value="ECO:0007669"/>
    <property type="project" value="InterPro"/>
</dbReference>
<dbReference type="OrthoDB" id="514320at2"/>
<dbReference type="InterPro" id="IPR002477">
    <property type="entry name" value="Peptidoglycan-bd-like"/>
</dbReference>
<reference evidence="5 6" key="1">
    <citation type="submission" date="2016-11" db="EMBL/GenBank/DDBJ databases">
        <title>Complete genome sequence of Streptomyces niveus SCSIO 3406.</title>
        <authorList>
            <person name="Zhu Q."/>
            <person name="Cheng W."/>
            <person name="Song Y."/>
            <person name="Li Q."/>
            <person name="Ju J."/>
        </authorList>
    </citation>
    <scope>NUCLEOTIDE SEQUENCE [LARGE SCALE GENOMIC DNA]</scope>
    <source>
        <strain evidence="5 6">SCSIO 3406</strain>
    </source>
</reference>
<dbReference type="GO" id="GO:0009253">
    <property type="term" value="P:peptidoglycan catabolic process"/>
    <property type="evidence" value="ECO:0007669"/>
    <property type="project" value="InterPro"/>
</dbReference>
<dbReference type="AlphaFoldDB" id="A0A1U9R1V8"/>
<dbReference type="Pfam" id="PF01510">
    <property type="entry name" value="Amidase_2"/>
    <property type="match status" value="1"/>
</dbReference>
<evidence type="ECO:0000256" key="2">
    <source>
        <dbReference type="SAM" id="SignalP"/>
    </source>
</evidence>
<keyword evidence="6" id="KW-1185">Reference proteome</keyword>
<proteinExistence type="inferred from homology"/>
<comment type="similarity">
    <text evidence="1">Belongs to the N-acetylmuramoyl-L-alanine amidase 2 family.</text>
</comment>
<dbReference type="GO" id="GO:0008270">
    <property type="term" value="F:zinc ion binding"/>
    <property type="evidence" value="ECO:0007669"/>
    <property type="project" value="InterPro"/>
</dbReference>
<dbReference type="InterPro" id="IPR036365">
    <property type="entry name" value="PGBD-like_sf"/>
</dbReference>
<dbReference type="RefSeq" id="WP_078079111.1">
    <property type="nucleotide sequence ID" value="NZ_CP018047.1"/>
</dbReference>
<evidence type="ECO:0000259" key="4">
    <source>
        <dbReference type="SMART" id="SM00701"/>
    </source>
</evidence>
<sequence>MVANSGPGRRTVLRGGLTATAVGALGLATTGPANAAPVRPAARSSLAAAEPRVYSTAEWGARPPNQQIVVLDRVPTYIVVHHTAEPGNSEDYSLEHAMEICRSIQNFHMDGQGWGDSGQQFTNSRGGFVLEGRHQSLDVVRGGTQHVQGANVGGRNSEVIGIENEGLYTEVDVPAALWTSLVQLVAWIATQYGRPVTDIMGHRDFNSTECPGGVLYGRLQELRDAVSGALGIAPADRPTVWPLLRPGAAGPQVRAAQYLLRARGFEDVPVDGVFGAATKRAVVKLADVHNVEKHTCAAMARSRTDEIGYLGSDIWPLITPKARAGENADVERAVTTLHRAGADRAHSTGVLTATDWQRLLA</sequence>
<dbReference type="SUPFAM" id="SSF55846">
    <property type="entry name" value="N-acetylmuramoyl-L-alanine amidase-like"/>
    <property type="match status" value="1"/>
</dbReference>
<dbReference type="Pfam" id="PF01471">
    <property type="entry name" value="PG_binding_1"/>
    <property type="match status" value="1"/>
</dbReference>
<dbReference type="SMART" id="SM00644">
    <property type="entry name" value="Ami_2"/>
    <property type="match status" value="1"/>
</dbReference>
<dbReference type="InterPro" id="IPR002502">
    <property type="entry name" value="Amidase_domain"/>
</dbReference>
<dbReference type="KEGG" id="snw:BBN63_33850"/>
<dbReference type="CDD" id="cd06583">
    <property type="entry name" value="PGRP"/>
    <property type="match status" value="1"/>
</dbReference>
<feature type="domain" description="Peptidoglycan recognition protein family" evidence="4">
    <location>
        <begin position="51"/>
        <end position="206"/>
    </location>
</feature>
<dbReference type="PANTHER" id="PTHR11022:SF41">
    <property type="entry name" value="PEPTIDOGLYCAN-RECOGNITION PROTEIN LC-RELATED"/>
    <property type="match status" value="1"/>
</dbReference>
<evidence type="ECO:0000259" key="3">
    <source>
        <dbReference type="SMART" id="SM00644"/>
    </source>
</evidence>
<dbReference type="InterPro" id="IPR006619">
    <property type="entry name" value="PGRP_domain_met/bac"/>
</dbReference>
<feature type="chain" id="PRO_5010717468" evidence="2">
    <location>
        <begin position="36"/>
        <end position="361"/>
    </location>
</feature>
<dbReference type="Gene3D" id="1.10.101.10">
    <property type="entry name" value="PGBD-like superfamily/PGBD"/>
    <property type="match status" value="1"/>
</dbReference>
<feature type="domain" description="N-acetylmuramoyl-L-alanine amidase" evidence="3">
    <location>
        <begin position="63"/>
        <end position="212"/>
    </location>
</feature>
<name>A0A1U9R1V8_STRNV</name>